<dbReference type="AlphaFoldDB" id="A0A8H8Z378"/>
<evidence type="ECO:0000256" key="1">
    <source>
        <dbReference type="SAM" id="Phobius"/>
    </source>
</evidence>
<evidence type="ECO:0000313" key="2">
    <source>
        <dbReference type="EMBL" id="CAE6511658.1"/>
    </source>
</evidence>
<keyword evidence="1" id="KW-1133">Transmembrane helix</keyword>
<protein>
    <recommendedName>
        <fullName evidence="4">LPXTG-motif cell wall anchor domain-containing protein</fullName>
    </recommendedName>
</protein>
<reference evidence="2" key="1">
    <citation type="submission" date="2021-02" db="EMBL/GenBank/DDBJ databases">
        <authorList>
            <person name="Han P."/>
        </authorList>
    </citation>
    <scope>NUCLEOTIDE SEQUENCE</scope>
    <source>
        <strain evidence="2">Nitrosomonas nitrosa 18-3D</strain>
    </source>
</reference>
<proteinExistence type="predicted"/>
<dbReference type="Proteomes" id="UP000601736">
    <property type="component" value="Unassembled WGS sequence"/>
</dbReference>
<evidence type="ECO:0000313" key="3">
    <source>
        <dbReference type="Proteomes" id="UP000601736"/>
    </source>
</evidence>
<evidence type="ECO:0008006" key="4">
    <source>
        <dbReference type="Google" id="ProtNLM"/>
    </source>
</evidence>
<name>A0A8H8Z378_9PROT</name>
<feature type="transmembrane region" description="Helical" evidence="1">
    <location>
        <begin position="162"/>
        <end position="180"/>
    </location>
</feature>
<sequence>MLASIIKTSIKSIILAAVGMLYSLQLQAHGGLSLADDMCKLTVGPYTMHFTGYQPESAQEQEFCEDIPMTGRTIVALDYINEELRPMTTEVRIIQDIGTEENLDEITVLHVPPKVYSNGSVTFEHYFPEQGKFVGLVTVKGEGVEYVSRFPFAVGTGGKSNMPYIIGAVLLIAGVGFFFMRSGGSNKNNTEAA</sequence>
<organism evidence="2 3">
    <name type="scientific">Nitrosomonas nitrosa</name>
    <dbReference type="NCBI Taxonomy" id="52442"/>
    <lineage>
        <taxon>Bacteria</taxon>
        <taxon>Pseudomonadati</taxon>
        <taxon>Pseudomonadota</taxon>
        <taxon>Betaproteobacteria</taxon>
        <taxon>Nitrosomonadales</taxon>
        <taxon>Nitrosomonadaceae</taxon>
        <taxon>Nitrosomonas</taxon>
    </lineage>
</organism>
<gene>
    <name evidence="2" type="ORF">NMYAN_370004</name>
</gene>
<keyword evidence="1" id="KW-0812">Transmembrane</keyword>
<accession>A0A8H8Z378</accession>
<keyword evidence="1" id="KW-0472">Membrane</keyword>
<dbReference type="EMBL" id="CAJNAP010000031">
    <property type="protein sequence ID" value="CAE6511658.1"/>
    <property type="molecule type" value="Genomic_DNA"/>
</dbReference>
<comment type="caution">
    <text evidence="2">The sequence shown here is derived from an EMBL/GenBank/DDBJ whole genome shotgun (WGS) entry which is preliminary data.</text>
</comment>